<accession>A0ABX3ZJU5</accession>
<dbReference type="Pfam" id="PF07261">
    <property type="entry name" value="DnaB_2"/>
    <property type="match status" value="2"/>
</dbReference>
<evidence type="ECO:0000313" key="6">
    <source>
        <dbReference type="Proteomes" id="UP000196594"/>
    </source>
</evidence>
<evidence type="ECO:0000313" key="5">
    <source>
        <dbReference type="EMBL" id="OUZ39640.1"/>
    </source>
</evidence>
<proteinExistence type="inferred from homology"/>
<feature type="domain" description="Replicative helicase loading/DNA remodeling protein DnaB N-terminal winged helix" evidence="4">
    <location>
        <begin position="9"/>
        <end position="247"/>
    </location>
</feature>
<feature type="domain" description="DnaB/C C-terminal" evidence="3">
    <location>
        <begin position="803"/>
        <end position="856"/>
    </location>
</feature>
<protein>
    <submittedName>
        <fullName evidence="5">Replication initiation protein</fullName>
    </submittedName>
</protein>
<comment type="similarity">
    <text evidence="1">Belongs to the DnaB/DnaD family.</text>
</comment>
<reference evidence="5 6" key="1">
    <citation type="journal article" date="2017" name="Int. J. Syst. Evol. Microbiol.">
        <title>Solibacillus kalamii sp. nov., isolated from a high-efficiency particulate arrestance filter system used in the International Space Station.</title>
        <authorList>
            <person name="Checinska Sielaff A."/>
            <person name="Kumar R.M."/>
            <person name="Pal D."/>
            <person name="Mayilraj S."/>
            <person name="Venkateswaran K."/>
        </authorList>
    </citation>
    <scope>NUCLEOTIDE SEQUENCE [LARGE SCALE GENOMIC DNA]</scope>
    <source>
        <strain evidence="5 6">ISSFR-015</strain>
    </source>
</reference>
<gene>
    <name evidence="5" type="ORF">CBM15_03800</name>
</gene>
<dbReference type="Pfam" id="PF25888">
    <property type="entry name" value="WHD_DnaB"/>
    <property type="match status" value="1"/>
</dbReference>
<evidence type="ECO:0000256" key="1">
    <source>
        <dbReference type="ARBA" id="ARBA00093462"/>
    </source>
</evidence>
<feature type="compositionally biased region" description="Polar residues" evidence="2">
    <location>
        <begin position="886"/>
        <end position="898"/>
    </location>
</feature>
<dbReference type="EMBL" id="NHNT01000002">
    <property type="protein sequence ID" value="OUZ39640.1"/>
    <property type="molecule type" value="Genomic_DNA"/>
</dbReference>
<organism evidence="5 6">
    <name type="scientific">Solibacillus kalamii</name>
    <dbReference type="NCBI Taxonomy" id="1748298"/>
    <lineage>
        <taxon>Bacteria</taxon>
        <taxon>Bacillati</taxon>
        <taxon>Bacillota</taxon>
        <taxon>Bacilli</taxon>
        <taxon>Bacillales</taxon>
        <taxon>Caryophanaceae</taxon>
        <taxon>Solibacillus</taxon>
    </lineage>
</organism>
<name>A0ABX3ZJU5_9BACL</name>
<dbReference type="Gene3D" id="1.10.10.630">
    <property type="entry name" value="DnaD domain-like"/>
    <property type="match status" value="1"/>
</dbReference>
<dbReference type="InterPro" id="IPR034829">
    <property type="entry name" value="DnaD-like_sf"/>
</dbReference>
<sequence length="915" mass="105374">MVMMNQLNPYDHCEIHCPQNITSEHQLALQLCYQPIIGVEATALYLKLWVETQQHEKATCFHSNLLDSLSFKPKQLLQARIVLEAIGLVKSFEKMMDSYKSMKYILYPPLTGRGFFDDSILSVALLRKIGREQYEALRNKLTKHDISLHGYKDVTCSFNDAFVAITETELKQVMQENTGSVNERSKMSYPFEYDLFDFKSFMMGMSQNLIPSKLFTLDIKIAIAKLAFMYNFSVTDMQRIVLLAWDTDDGLTKKELEKRCEEYYQLNVGVSKPKLIKKQDIFRSVEVMNTAPAKTQRNINDKEGLIEYLEKTSPIEVFQKFNGYLPPESVVMEFNNFIRKGVSYGTLNVLIHYISMNDELNYNKNFMKVVMNNWLKKGAKTAENTMEIAKVEHSYRDRKSKNLSQITVTNNDLNKVEENNNSKNDSPDSALVDFKNSTPYQYLLILTHGEEPFSGHVKIAESLYSSYDIPIEVANVIIRHVWDSTKGNLPESFVEALASEIRYNQIKTAEQALDYIEKRNERNLIKVTEDYLTVDDQSIHYDKTVPYYFLKSLYKGKKPVKFIVDLAEELVLQQGLSVGAVNVLMEYAYNESNGKLTKNFVQSIAGNWMLNPPANALEALRIVEESDGSQLKTSKITMDTPLAFKVTVKDMSKWIPAFDETLPYDFMKNLLNGKEPVEMLVKQVDDLVLKHGIKVGVVNAILEFILTNKTSRFGRNQIQTLALNMQLKDILLAKDALAYIETNYKENKVDVKITEQDLPKYYPGDYVFTPELARYEKATPYLFTKELNDGHEPFAYVVATAEKLILHYKMNPAVVNYMLEYVMEKTEGALPEKYINSVANTWRNNKIQTITQAKVYTEMQDKKNKQRGARKVGVVPDWFKEKDQVPVQQTNSSNTQNPIDFEEQRKKLLEQLNSD</sequence>
<feature type="region of interest" description="Disordered" evidence="2">
    <location>
        <begin position="411"/>
        <end position="430"/>
    </location>
</feature>
<keyword evidence="6" id="KW-1185">Reference proteome</keyword>
<dbReference type="InterPro" id="IPR006343">
    <property type="entry name" value="DnaB/C_C"/>
</dbReference>
<feature type="region of interest" description="Disordered" evidence="2">
    <location>
        <begin position="883"/>
        <end position="902"/>
    </location>
</feature>
<evidence type="ECO:0000256" key="2">
    <source>
        <dbReference type="SAM" id="MobiDB-lite"/>
    </source>
</evidence>
<feature type="domain" description="DnaB/C C-terminal" evidence="3">
    <location>
        <begin position="316"/>
        <end position="386"/>
    </location>
</feature>
<comment type="caution">
    <text evidence="5">The sequence shown here is derived from an EMBL/GenBank/DDBJ whole genome shotgun (WGS) entry which is preliminary data.</text>
</comment>
<evidence type="ECO:0000259" key="4">
    <source>
        <dbReference type="Pfam" id="PF25888"/>
    </source>
</evidence>
<evidence type="ECO:0000259" key="3">
    <source>
        <dbReference type="Pfam" id="PF07261"/>
    </source>
</evidence>
<dbReference type="Proteomes" id="UP000196594">
    <property type="component" value="Unassembled WGS sequence"/>
</dbReference>
<dbReference type="InterPro" id="IPR058660">
    <property type="entry name" value="WHD_DnaB"/>
</dbReference>